<evidence type="ECO:0000313" key="10">
    <source>
        <dbReference type="EMBL" id="KAF5804982.1"/>
    </source>
</evidence>
<reference evidence="10" key="2">
    <citation type="submission" date="2020-06" db="EMBL/GenBank/DDBJ databases">
        <title>Helianthus annuus Genome sequencing and assembly Release 2.</title>
        <authorList>
            <person name="Gouzy J."/>
            <person name="Langlade N."/>
            <person name="Munos S."/>
        </authorList>
    </citation>
    <scope>NUCLEOTIDE SEQUENCE</scope>
    <source>
        <tissue evidence="10">Leaves</tissue>
    </source>
</reference>
<evidence type="ECO:0000256" key="1">
    <source>
        <dbReference type="ARBA" id="ARBA00004123"/>
    </source>
</evidence>
<evidence type="ECO:0000259" key="9">
    <source>
        <dbReference type="Pfam" id="PF04065"/>
    </source>
</evidence>
<proteinExistence type="inferred from homology"/>
<keyword evidence="11" id="KW-1185">Reference proteome</keyword>
<comment type="subcellular location">
    <subcellularLocation>
        <location evidence="2">Cytoplasm</location>
    </subcellularLocation>
    <subcellularLocation>
        <location evidence="1">Nucleus</location>
    </subcellularLocation>
</comment>
<dbReference type="GO" id="GO:0005634">
    <property type="term" value="C:nucleus"/>
    <property type="evidence" value="ECO:0007669"/>
    <property type="project" value="UniProtKB-SubCell"/>
</dbReference>
<dbReference type="SUPFAM" id="SSF51126">
    <property type="entry name" value="Pectin lyase-like"/>
    <property type="match status" value="1"/>
</dbReference>
<name>A0A9K3NLI9_HELAN</name>
<comment type="similarity">
    <text evidence="3">Belongs to the CNOT2/3/5 family.</text>
</comment>
<evidence type="ECO:0000256" key="6">
    <source>
        <dbReference type="ARBA" id="ARBA00023015"/>
    </source>
</evidence>
<feature type="domain" description="CCR4-Not complex component Not N-terminal" evidence="9">
    <location>
        <begin position="47"/>
        <end position="93"/>
    </location>
</feature>
<sequence>MQAVALRIAGNKAVVYRVRILGTQDTLLDETGSHYRLQAIRQCFLLKALMDARKLIEHEMERFKICEKETKTKAFSKEGLGQQPKTDPKEKAK</sequence>
<dbReference type="GO" id="GO:0005737">
    <property type="term" value="C:cytoplasm"/>
    <property type="evidence" value="ECO:0007669"/>
    <property type="project" value="UniProtKB-SubCell"/>
</dbReference>
<dbReference type="AlphaFoldDB" id="A0A9K3NLI9"/>
<dbReference type="Proteomes" id="UP000215914">
    <property type="component" value="Unassembled WGS sequence"/>
</dbReference>
<organism evidence="10 11">
    <name type="scientific">Helianthus annuus</name>
    <name type="common">Common sunflower</name>
    <dbReference type="NCBI Taxonomy" id="4232"/>
    <lineage>
        <taxon>Eukaryota</taxon>
        <taxon>Viridiplantae</taxon>
        <taxon>Streptophyta</taxon>
        <taxon>Embryophyta</taxon>
        <taxon>Tracheophyta</taxon>
        <taxon>Spermatophyta</taxon>
        <taxon>Magnoliopsida</taxon>
        <taxon>eudicotyledons</taxon>
        <taxon>Gunneridae</taxon>
        <taxon>Pentapetalae</taxon>
        <taxon>asterids</taxon>
        <taxon>campanulids</taxon>
        <taxon>Asterales</taxon>
        <taxon>Asteraceae</taxon>
        <taxon>Asteroideae</taxon>
        <taxon>Heliantheae alliance</taxon>
        <taxon>Heliantheae</taxon>
        <taxon>Helianthus</taxon>
    </lineage>
</organism>
<evidence type="ECO:0000256" key="7">
    <source>
        <dbReference type="ARBA" id="ARBA00023163"/>
    </source>
</evidence>
<dbReference type="Gramene" id="mRNA:HanXRQr2_Chr05g0203541">
    <property type="protein sequence ID" value="mRNA:HanXRQr2_Chr05g0203541"/>
    <property type="gene ID" value="HanXRQr2_Chr05g0203541"/>
</dbReference>
<dbReference type="Gene3D" id="2.160.20.10">
    <property type="entry name" value="Single-stranded right-handed beta-helix, Pectin lyase-like"/>
    <property type="match status" value="1"/>
</dbReference>
<dbReference type="InterPro" id="IPR012334">
    <property type="entry name" value="Pectin_lyas_fold"/>
</dbReference>
<evidence type="ECO:0000256" key="3">
    <source>
        <dbReference type="ARBA" id="ARBA00007682"/>
    </source>
</evidence>
<keyword evidence="8" id="KW-0539">Nucleus</keyword>
<evidence type="ECO:0000256" key="5">
    <source>
        <dbReference type="ARBA" id="ARBA00022491"/>
    </source>
</evidence>
<keyword evidence="10" id="KW-0456">Lyase</keyword>
<comment type="caution">
    <text evidence="10">The sequence shown here is derived from an EMBL/GenBank/DDBJ whole genome shotgun (WGS) entry which is preliminary data.</text>
</comment>
<dbReference type="GO" id="GO:0030015">
    <property type="term" value="C:CCR4-NOT core complex"/>
    <property type="evidence" value="ECO:0007669"/>
    <property type="project" value="InterPro"/>
</dbReference>
<accession>A0A9K3NLI9</accession>
<keyword evidence="7" id="KW-0804">Transcription</keyword>
<keyword evidence="4" id="KW-0963">Cytoplasm</keyword>
<dbReference type="PANTHER" id="PTHR23326">
    <property type="entry name" value="CCR4 NOT-RELATED"/>
    <property type="match status" value="1"/>
</dbReference>
<evidence type="ECO:0000256" key="8">
    <source>
        <dbReference type="ARBA" id="ARBA00023242"/>
    </source>
</evidence>
<evidence type="ECO:0000256" key="2">
    <source>
        <dbReference type="ARBA" id="ARBA00004496"/>
    </source>
</evidence>
<dbReference type="Pfam" id="PF04065">
    <property type="entry name" value="Not3"/>
    <property type="match status" value="1"/>
</dbReference>
<dbReference type="InterPro" id="IPR007207">
    <property type="entry name" value="Not_N"/>
</dbReference>
<dbReference type="EMBL" id="MNCJ02000320">
    <property type="protein sequence ID" value="KAF5804982.1"/>
    <property type="molecule type" value="Genomic_DNA"/>
</dbReference>
<reference evidence="10" key="1">
    <citation type="journal article" date="2017" name="Nature">
        <title>The sunflower genome provides insights into oil metabolism, flowering and Asterid evolution.</title>
        <authorList>
            <person name="Badouin H."/>
            <person name="Gouzy J."/>
            <person name="Grassa C.J."/>
            <person name="Murat F."/>
            <person name="Staton S.E."/>
            <person name="Cottret L."/>
            <person name="Lelandais-Briere C."/>
            <person name="Owens G.L."/>
            <person name="Carrere S."/>
            <person name="Mayjonade B."/>
            <person name="Legrand L."/>
            <person name="Gill N."/>
            <person name="Kane N.C."/>
            <person name="Bowers J.E."/>
            <person name="Hubner S."/>
            <person name="Bellec A."/>
            <person name="Berard A."/>
            <person name="Berges H."/>
            <person name="Blanchet N."/>
            <person name="Boniface M.C."/>
            <person name="Brunel D."/>
            <person name="Catrice O."/>
            <person name="Chaidir N."/>
            <person name="Claudel C."/>
            <person name="Donnadieu C."/>
            <person name="Faraut T."/>
            <person name="Fievet G."/>
            <person name="Helmstetter N."/>
            <person name="King M."/>
            <person name="Knapp S.J."/>
            <person name="Lai Z."/>
            <person name="Le Paslier M.C."/>
            <person name="Lippi Y."/>
            <person name="Lorenzon L."/>
            <person name="Mandel J.R."/>
            <person name="Marage G."/>
            <person name="Marchand G."/>
            <person name="Marquand E."/>
            <person name="Bret-Mestries E."/>
            <person name="Morien E."/>
            <person name="Nambeesan S."/>
            <person name="Nguyen T."/>
            <person name="Pegot-Espagnet P."/>
            <person name="Pouilly N."/>
            <person name="Raftis F."/>
            <person name="Sallet E."/>
            <person name="Schiex T."/>
            <person name="Thomas J."/>
            <person name="Vandecasteele C."/>
            <person name="Vares D."/>
            <person name="Vear F."/>
            <person name="Vautrin S."/>
            <person name="Crespi M."/>
            <person name="Mangin B."/>
            <person name="Burke J.M."/>
            <person name="Salse J."/>
            <person name="Munos S."/>
            <person name="Vincourt P."/>
            <person name="Rieseberg L.H."/>
            <person name="Langlade N.B."/>
        </authorList>
    </citation>
    <scope>NUCLEOTIDE SEQUENCE</scope>
    <source>
        <tissue evidence="10">Leaves</tissue>
    </source>
</reference>
<evidence type="ECO:0000256" key="4">
    <source>
        <dbReference type="ARBA" id="ARBA00022490"/>
    </source>
</evidence>
<evidence type="ECO:0000313" key="11">
    <source>
        <dbReference type="Proteomes" id="UP000215914"/>
    </source>
</evidence>
<dbReference type="GO" id="GO:0016829">
    <property type="term" value="F:lyase activity"/>
    <property type="evidence" value="ECO:0007669"/>
    <property type="project" value="UniProtKB-KW"/>
</dbReference>
<keyword evidence="6" id="KW-0805">Transcription regulation</keyword>
<dbReference type="GO" id="GO:0006355">
    <property type="term" value="P:regulation of DNA-templated transcription"/>
    <property type="evidence" value="ECO:0007669"/>
    <property type="project" value="InterPro"/>
</dbReference>
<dbReference type="InterPro" id="IPR040168">
    <property type="entry name" value="Not2/3/5"/>
</dbReference>
<keyword evidence="5" id="KW-0678">Repressor</keyword>
<gene>
    <name evidence="10" type="ORF">HanXRQr2_Chr05g0203541</name>
</gene>
<protein>
    <submittedName>
        <fullName evidence="10">CCR4-Not complex component, Not domain, pectin lyase/virulence factor</fullName>
    </submittedName>
</protein>
<dbReference type="InterPro" id="IPR011050">
    <property type="entry name" value="Pectin_lyase_fold/virulence"/>
</dbReference>